<dbReference type="PANTHER" id="PTHR38166:SF1">
    <property type="entry name" value="C2H2-TYPE DOMAIN-CONTAINING PROTEIN"/>
    <property type="match status" value="1"/>
</dbReference>
<evidence type="ECO:0000256" key="1">
    <source>
        <dbReference type="SAM" id="MobiDB-lite"/>
    </source>
</evidence>
<reference evidence="2 3" key="1">
    <citation type="submission" date="2024-09" db="EMBL/GenBank/DDBJ databases">
        <title>Itraconazole resistance in Madurella fahalii resulting from another homologue of gene encoding cytochrome P450 14-alpha sterol demethylase (CYP51).</title>
        <authorList>
            <person name="Yoshioka I."/>
            <person name="Fahal A.H."/>
            <person name="Kaneko S."/>
            <person name="Yaguchi T."/>
        </authorList>
    </citation>
    <scope>NUCLEOTIDE SEQUENCE [LARGE SCALE GENOMIC DNA]</scope>
    <source>
        <strain evidence="2 3">IFM 68171</strain>
    </source>
</reference>
<dbReference type="RefSeq" id="XP_070921600.1">
    <property type="nucleotide sequence ID" value="XM_071065499.1"/>
</dbReference>
<dbReference type="GeneID" id="98180822"/>
<feature type="region of interest" description="Disordered" evidence="1">
    <location>
        <begin position="136"/>
        <end position="157"/>
    </location>
</feature>
<keyword evidence="3" id="KW-1185">Reference proteome</keyword>
<gene>
    <name evidence="2" type="ORF">MFIFM68171_10080</name>
</gene>
<accession>A0ABQ0GQ76</accession>
<feature type="compositionally biased region" description="Polar residues" evidence="1">
    <location>
        <begin position="269"/>
        <end position="289"/>
    </location>
</feature>
<feature type="region of interest" description="Disordered" evidence="1">
    <location>
        <begin position="524"/>
        <end position="563"/>
    </location>
</feature>
<proteinExistence type="predicted"/>
<evidence type="ECO:0000313" key="3">
    <source>
        <dbReference type="Proteomes" id="UP001628179"/>
    </source>
</evidence>
<feature type="compositionally biased region" description="Polar residues" evidence="1">
    <location>
        <begin position="1"/>
        <end position="10"/>
    </location>
</feature>
<name>A0ABQ0GQ76_9PEZI</name>
<feature type="region of interest" description="Disordered" evidence="1">
    <location>
        <begin position="1"/>
        <end position="65"/>
    </location>
</feature>
<sequence length="748" mass="82871">MLPFQPNAQATAEERQAEPATPRKASDDINQQPRHDAPQTQSGGLAGDDRDAENVSEASTAPANPVVLDPNMALAVYRAPSVLPSEDVTSYGGPSLVPPTLSTWDNVPTPRTTKSMEWPELPLHLQFDQKIRNTPFEVRPEGSSTSSTTVTPQQDSENTLPLPWKYEFWWKDGALHSSWGPLRSARVSYSRQSIEISGATVGGSNGISESTHPPTALVARSDVSLHDAMRLEDEAYWAMRQRRGALAEFLVAHYWITHSPQRANRRNGETGQHSTNLPGPAPYTSTISARPSAKRGSSRRLVNGGGSGSGEDDDQDDGDDRFLSAQDLVLKRTRYLACPFQKWRPQNYKHCFYRLRYVYEVKNHVLANHFAPRCPECHRCFRTKRALTVHCTGTGCGARLTPDPAPDRISEQQRAIIRKRPVRKSVEQQWRDLFTTLFPNEPQPRDIYLDRRAEDAMEYISHHYHRCCRNVLHTHQAERARDDPFWYQFDTLEAQREAVAEQFIPTLMFDFNAQEHSDWSPALALDSDSRDRAPDTVATGSSLSPPGENQNQSLAPGITPSTLDSLRQLHGEHTGPRHFQPLGPLHAGPTWHLGSQFNVQPTIPMSHVHHAELDYQPITTQVVEQQPLVLPQLGQDVDLQLHRPPNEDLFAVAPQHNDGNTMFQPVPYSNNSSSSINPAISTGFPAVGWVTGPPFVLGPQGFAPVAVAGSFLYAPTPTNGTCDNSTTGYIPPSSHVMGGGGAEYPAPL</sequence>
<feature type="compositionally biased region" description="Polar residues" evidence="1">
    <location>
        <begin position="538"/>
        <end position="563"/>
    </location>
</feature>
<dbReference type="Proteomes" id="UP001628179">
    <property type="component" value="Unassembled WGS sequence"/>
</dbReference>
<dbReference type="EMBL" id="BAAFSV010000006">
    <property type="protein sequence ID" value="GAB1319870.1"/>
    <property type="molecule type" value="Genomic_DNA"/>
</dbReference>
<feature type="compositionally biased region" description="Acidic residues" evidence="1">
    <location>
        <begin position="310"/>
        <end position="319"/>
    </location>
</feature>
<dbReference type="PANTHER" id="PTHR38166">
    <property type="entry name" value="C2H2-TYPE DOMAIN-CONTAINING PROTEIN-RELATED"/>
    <property type="match status" value="1"/>
</dbReference>
<feature type="compositionally biased region" description="Polar residues" evidence="1">
    <location>
        <begin position="28"/>
        <end position="43"/>
    </location>
</feature>
<protein>
    <submittedName>
        <fullName evidence="2">C2H2-type domain-containing protein</fullName>
    </submittedName>
</protein>
<organism evidence="2 3">
    <name type="scientific">Madurella fahalii</name>
    <dbReference type="NCBI Taxonomy" id="1157608"/>
    <lineage>
        <taxon>Eukaryota</taxon>
        <taxon>Fungi</taxon>
        <taxon>Dikarya</taxon>
        <taxon>Ascomycota</taxon>
        <taxon>Pezizomycotina</taxon>
        <taxon>Sordariomycetes</taxon>
        <taxon>Sordariomycetidae</taxon>
        <taxon>Sordariales</taxon>
        <taxon>Sordariales incertae sedis</taxon>
        <taxon>Madurella</taxon>
    </lineage>
</organism>
<feature type="region of interest" description="Disordered" evidence="1">
    <location>
        <begin position="262"/>
        <end position="320"/>
    </location>
</feature>
<comment type="caution">
    <text evidence="2">The sequence shown here is derived from an EMBL/GenBank/DDBJ whole genome shotgun (WGS) entry which is preliminary data.</text>
</comment>
<evidence type="ECO:0000313" key="2">
    <source>
        <dbReference type="EMBL" id="GAB1319870.1"/>
    </source>
</evidence>